<evidence type="ECO:0000256" key="5">
    <source>
        <dbReference type="SAM" id="MobiDB-lite"/>
    </source>
</evidence>
<dbReference type="Gene3D" id="1.10.443.10">
    <property type="entry name" value="Intergrase catalytic core"/>
    <property type="match status" value="1"/>
</dbReference>
<keyword evidence="8" id="KW-1185">Reference proteome</keyword>
<dbReference type="Gene3D" id="1.10.150.130">
    <property type="match status" value="1"/>
</dbReference>
<evidence type="ECO:0000259" key="6">
    <source>
        <dbReference type="PROSITE" id="PS51898"/>
    </source>
</evidence>
<proteinExistence type="inferred from homology"/>
<dbReference type="InterPro" id="IPR011010">
    <property type="entry name" value="DNA_brk_join_enz"/>
</dbReference>
<evidence type="ECO:0000256" key="4">
    <source>
        <dbReference type="ARBA" id="ARBA00023172"/>
    </source>
</evidence>
<reference evidence="7 8" key="1">
    <citation type="submission" date="2019-09" db="EMBL/GenBank/DDBJ databases">
        <title>YIM 132180 draft genome.</title>
        <authorList>
            <person name="Zhang K."/>
        </authorList>
    </citation>
    <scope>NUCLEOTIDE SEQUENCE [LARGE SCALE GENOMIC DNA]</scope>
    <source>
        <strain evidence="7 8">YIM 132180</strain>
    </source>
</reference>
<evidence type="ECO:0000256" key="1">
    <source>
        <dbReference type="ARBA" id="ARBA00008857"/>
    </source>
</evidence>
<protein>
    <submittedName>
        <fullName evidence="7">Tyrosine-type recombinase/integrase</fullName>
    </submittedName>
</protein>
<feature type="region of interest" description="Disordered" evidence="5">
    <location>
        <begin position="211"/>
        <end position="234"/>
    </location>
</feature>
<organism evidence="7 8">
    <name type="scientific">Plantimonas leprariae</name>
    <dbReference type="NCBI Taxonomy" id="2615207"/>
    <lineage>
        <taxon>Bacteria</taxon>
        <taxon>Pseudomonadati</taxon>
        <taxon>Pseudomonadota</taxon>
        <taxon>Alphaproteobacteria</taxon>
        <taxon>Hyphomicrobiales</taxon>
        <taxon>Aurantimonadaceae</taxon>
        <taxon>Plantimonas</taxon>
    </lineage>
</organism>
<evidence type="ECO:0000256" key="3">
    <source>
        <dbReference type="ARBA" id="ARBA00023125"/>
    </source>
</evidence>
<feature type="domain" description="Tyr recombinase" evidence="6">
    <location>
        <begin position="369"/>
        <end position="579"/>
    </location>
</feature>
<dbReference type="GO" id="GO:0003677">
    <property type="term" value="F:DNA binding"/>
    <property type="evidence" value="ECO:0007669"/>
    <property type="project" value="UniProtKB-KW"/>
</dbReference>
<evidence type="ECO:0000313" key="8">
    <source>
        <dbReference type="Proteomes" id="UP000432089"/>
    </source>
</evidence>
<dbReference type="PANTHER" id="PTHR30349">
    <property type="entry name" value="PHAGE INTEGRASE-RELATED"/>
    <property type="match status" value="1"/>
</dbReference>
<dbReference type="InterPro" id="IPR046668">
    <property type="entry name" value="DUF6538"/>
</dbReference>
<sequence>MSKISYLERRDGTYYFRVDVPLDLVAHYGTTTKKKSLRTKDEAEAKRRLWPMVQAWQAECDDVRSRRTITTADMADATWRHYSGTLDRDEDARRRRPGRDEIDQAIATVRARVERGEIASADPLEILDATLEVQVMQKAGELDAELRRAKLADLRKHLPLGETALVAHEVDAYVEDHKLLVERKGGQWNEIARRMMRAEIEGLERTLERDRGDYGEAPRDPIVKPAAGGSRERAEPGEGIMELFEIYARENPKGIATDTLNQARRDVGTFAETLGRSAPARRIDKRAVREWKALLVRAPVKWQETKAFAGMTLAQAVRANDAIGKPVITARTVNRYLAGLGSFAAWLVAHGYLEANPVEGMSLAKKKERSTFPFNTDQLATLFASPLFTGCRSGDSWSAVAKPGNVMVRDHRFWVPLIMLFSGARPGEIAQLALADVREQHGHWILHITTEGDGDKQVKTSGSMRVVPIHSELIRLGLLDHHARMKAEGHDRLFPEAKRNSRGQMIAEFSKSFGPYLTKLGLKDGRGFSAYSFRHGAADALRRAGFLDEQFGFILGHTKATMTGRYGMLPEGMLKQRVELVEAIAYPGLTLDHLAVQK</sequence>
<dbReference type="InterPro" id="IPR010998">
    <property type="entry name" value="Integrase_recombinase_N"/>
</dbReference>
<keyword evidence="2" id="KW-0229">DNA integration</keyword>
<dbReference type="SUPFAM" id="SSF56349">
    <property type="entry name" value="DNA breaking-rejoining enzymes"/>
    <property type="match status" value="1"/>
</dbReference>
<dbReference type="InterPro" id="IPR002104">
    <property type="entry name" value="Integrase_catalytic"/>
</dbReference>
<dbReference type="Pfam" id="PF20172">
    <property type="entry name" value="DUF6538"/>
    <property type="match status" value="1"/>
</dbReference>
<dbReference type="InterPro" id="IPR050090">
    <property type="entry name" value="Tyrosine_recombinase_XerCD"/>
</dbReference>
<accession>A0A7V7TW26</accession>
<dbReference type="RefSeq" id="WP_150970037.1">
    <property type="nucleotide sequence ID" value="NZ_VZDO01000009.1"/>
</dbReference>
<keyword evidence="4" id="KW-0233">DNA recombination</keyword>
<dbReference type="Proteomes" id="UP000432089">
    <property type="component" value="Unassembled WGS sequence"/>
</dbReference>
<dbReference type="PANTHER" id="PTHR30349:SF41">
    <property type="entry name" value="INTEGRASE_RECOMBINASE PROTEIN MJ0367-RELATED"/>
    <property type="match status" value="1"/>
</dbReference>
<dbReference type="GO" id="GO:0015074">
    <property type="term" value="P:DNA integration"/>
    <property type="evidence" value="ECO:0007669"/>
    <property type="project" value="UniProtKB-KW"/>
</dbReference>
<dbReference type="GO" id="GO:0006310">
    <property type="term" value="P:DNA recombination"/>
    <property type="evidence" value="ECO:0007669"/>
    <property type="project" value="UniProtKB-KW"/>
</dbReference>
<evidence type="ECO:0000313" key="7">
    <source>
        <dbReference type="EMBL" id="KAB0679513.1"/>
    </source>
</evidence>
<dbReference type="Pfam" id="PF00589">
    <property type="entry name" value="Phage_integrase"/>
    <property type="match status" value="1"/>
</dbReference>
<dbReference type="PROSITE" id="PS51898">
    <property type="entry name" value="TYR_RECOMBINASE"/>
    <property type="match status" value="1"/>
</dbReference>
<feature type="compositionally biased region" description="Basic and acidic residues" evidence="5">
    <location>
        <begin position="211"/>
        <end position="222"/>
    </location>
</feature>
<name>A0A7V7TW26_9HYPH</name>
<comment type="similarity">
    <text evidence="1">Belongs to the 'phage' integrase family.</text>
</comment>
<keyword evidence="3" id="KW-0238">DNA-binding</keyword>
<evidence type="ECO:0000256" key="2">
    <source>
        <dbReference type="ARBA" id="ARBA00022908"/>
    </source>
</evidence>
<dbReference type="AlphaFoldDB" id="A0A7V7TW26"/>
<dbReference type="CDD" id="cd01184">
    <property type="entry name" value="INT_C_like_1"/>
    <property type="match status" value="1"/>
</dbReference>
<dbReference type="EMBL" id="VZDO01000009">
    <property type="protein sequence ID" value="KAB0679513.1"/>
    <property type="molecule type" value="Genomic_DNA"/>
</dbReference>
<dbReference type="InterPro" id="IPR013762">
    <property type="entry name" value="Integrase-like_cat_sf"/>
</dbReference>
<comment type="caution">
    <text evidence="7">The sequence shown here is derived from an EMBL/GenBank/DDBJ whole genome shotgun (WGS) entry which is preliminary data.</text>
</comment>
<gene>
    <name evidence="7" type="ORF">F6X38_11840</name>
</gene>